<evidence type="ECO:0000313" key="1">
    <source>
        <dbReference type="EMBL" id="WFD49432.1"/>
    </source>
</evidence>
<dbReference type="Gene3D" id="6.10.140.1230">
    <property type="match status" value="1"/>
</dbReference>
<dbReference type="EMBL" id="CP046238">
    <property type="protein sequence ID" value="WFD49432.1"/>
    <property type="molecule type" value="Genomic_DNA"/>
</dbReference>
<gene>
    <name evidence="1" type="ORF">GLX27_004112</name>
</gene>
<sequence>MDMKDEMMNDTMEDALGGEEDAMGEGIGETEESDTILRQVLDEIGVSVNQQVCVRTDASSAMYQAPRPPRHR</sequence>
<accession>A0ABY8EV11</accession>
<reference evidence="1 2" key="1">
    <citation type="journal article" date="2020" name="Elife">
        <title>Loss of centromere function drives karyotype evolution in closely related Malassezia species.</title>
        <authorList>
            <person name="Sankaranarayanan S.R."/>
            <person name="Ianiri G."/>
            <person name="Coelho M.A."/>
            <person name="Reza M.H."/>
            <person name="Thimmappa B.C."/>
            <person name="Ganguly P."/>
            <person name="Vadnala R.N."/>
            <person name="Sun S."/>
            <person name="Siddharthan R."/>
            <person name="Tellgren-Roth C."/>
            <person name="Dawson T.L."/>
            <person name="Heitman J."/>
            <person name="Sanyal K."/>
        </authorList>
    </citation>
    <scope>NUCLEOTIDE SEQUENCE [LARGE SCALE GENOMIC DNA]</scope>
    <source>
        <strain evidence="1">CBS14141</strain>
    </source>
</reference>
<keyword evidence="2" id="KW-1185">Reference proteome</keyword>
<evidence type="ECO:0000313" key="2">
    <source>
        <dbReference type="Proteomes" id="UP000818624"/>
    </source>
</evidence>
<name>A0ABY8EV11_MALFU</name>
<proteinExistence type="predicted"/>
<protein>
    <submittedName>
        <fullName evidence="1">Uncharacterized protein</fullName>
    </submittedName>
</protein>
<dbReference type="Proteomes" id="UP000818624">
    <property type="component" value="Chromosome 5"/>
</dbReference>
<organism evidence="1 2">
    <name type="scientific">Malassezia furfur</name>
    <name type="common">Pityriasis versicolor infection agent</name>
    <name type="synonym">Pityrosporum furfur</name>
    <dbReference type="NCBI Taxonomy" id="55194"/>
    <lineage>
        <taxon>Eukaryota</taxon>
        <taxon>Fungi</taxon>
        <taxon>Dikarya</taxon>
        <taxon>Basidiomycota</taxon>
        <taxon>Ustilaginomycotina</taxon>
        <taxon>Malasseziomycetes</taxon>
        <taxon>Malasseziales</taxon>
        <taxon>Malasseziaceae</taxon>
        <taxon>Malassezia</taxon>
    </lineage>
</organism>